<feature type="domain" description="Heterokaryon incompatibility" evidence="1">
    <location>
        <begin position="326"/>
        <end position="404"/>
    </location>
</feature>
<accession>A0A6A5YX98</accession>
<proteinExistence type="predicted"/>
<keyword evidence="3" id="KW-1185">Reference proteome</keyword>
<dbReference type="EMBL" id="ML977333">
    <property type="protein sequence ID" value="KAF2111809.1"/>
    <property type="molecule type" value="Genomic_DNA"/>
</dbReference>
<evidence type="ECO:0000313" key="3">
    <source>
        <dbReference type="Proteomes" id="UP000799770"/>
    </source>
</evidence>
<reference evidence="2" key="1">
    <citation type="journal article" date="2020" name="Stud. Mycol.">
        <title>101 Dothideomycetes genomes: a test case for predicting lifestyles and emergence of pathogens.</title>
        <authorList>
            <person name="Haridas S."/>
            <person name="Albert R."/>
            <person name="Binder M."/>
            <person name="Bloem J."/>
            <person name="Labutti K."/>
            <person name="Salamov A."/>
            <person name="Andreopoulos B."/>
            <person name="Baker S."/>
            <person name="Barry K."/>
            <person name="Bills G."/>
            <person name="Bluhm B."/>
            <person name="Cannon C."/>
            <person name="Castanera R."/>
            <person name="Culley D."/>
            <person name="Daum C."/>
            <person name="Ezra D."/>
            <person name="Gonzalez J."/>
            <person name="Henrissat B."/>
            <person name="Kuo A."/>
            <person name="Liang C."/>
            <person name="Lipzen A."/>
            <person name="Lutzoni F."/>
            <person name="Magnuson J."/>
            <person name="Mondo S."/>
            <person name="Nolan M."/>
            <person name="Ohm R."/>
            <person name="Pangilinan J."/>
            <person name="Park H.-J."/>
            <person name="Ramirez L."/>
            <person name="Alfaro M."/>
            <person name="Sun H."/>
            <person name="Tritt A."/>
            <person name="Yoshinaga Y."/>
            <person name="Zwiers L.-H."/>
            <person name="Turgeon B."/>
            <person name="Goodwin S."/>
            <person name="Spatafora J."/>
            <person name="Crous P."/>
            <person name="Grigoriev I."/>
        </authorList>
    </citation>
    <scope>NUCLEOTIDE SEQUENCE</scope>
    <source>
        <strain evidence="2">CBS 627.86</strain>
    </source>
</reference>
<dbReference type="PANTHER" id="PTHR39596:SF4">
    <property type="entry name" value="HET DOMAIN PROTEIN (AFU_ORTHOLOGUE AFUA_3G03140)-RELATED"/>
    <property type="match status" value="1"/>
</dbReference>
<gene>
    <name evidence="2" type="ORF">BDV96DRAFT_581854</name>
</gene>
<protein>
    <recommendedName>
        <fullName evidence="1">Heterokaryon incompatibility domain-containing protein</fullName>
    </recommendedName>
</protein>
<dbReference type="Pfam" id="PF06985">
    <property type="entry name" value="HET"/>
    <property type="match status" value="1"/>
</dbReference>
<name>A0A6A5YX98_9PLEO</name>
<evidence type="ECO:0000259" key="1">
    <source>
        <dbReference type="Pfam" id="PF06985"/>
    </source>
</evidence>
<sequence length="708" mass="79987">MEHLLSQEFSSDLANSIEPAIWLGFNHDRWLNRPPVESLEGYAGQSVASDLMLAKLENNLQGCSISEIAFLQSLLAIGIWEVLLRRKLPTRLFLIGFCPGATFSTRSVIPLLSGLRRLGNQQPNSHDSRIEHKDLLLVIKFLSRWDGVLVSTNIPQFCHIIPKLRRQAALMYEAIYDVALHHTRRVDHLEQGFFFFHTGVFSDLRRERLQRNGFCPSKFGILEYMGLSSLEYFLVTGINGLGSSIAAHESCNCQRCYHQTYGDIHSRVCHVKLASLGGCNFVAASSSIIKRAIVSGTYFVLDVSRIVSTSDIPDDAIIPYSPGLPYVALSHVWAHGLASDADTGLPFCQLQRLLQLLLRANSVTGLRTTNLWIDSLCIPREPELKMRSIAMMEQIYKNATVVIALDAFLETIDYKQQSLETCALYIITSDWNQRLWTFQEAKLAKRLGFLFKDGVKMLEKIHNDLRDRVQIGQSTAVTSQSLQWLGLLSLRSMDFFSWVQMFQFKSCSVVDDEALVISNLLGLNTSCLTTVEGPKRMAELWIMLSVIPKGLLFYSGPRLQIEPFRWAASSFLSGSSELGLGKDSNDTAHVTRNGLRGRYKVVDLHRTLQEDSGHFSLMLGRFAIHFYPRKESALDSLSLPFNAVALIRYPAQHWNSIPKTPISAVTLLKTDHRSGIPVYRHQYQVLGRLQPMIRSTIFVLEEKEILIY</sequence>
<dbReference type="AlphaFoldDB" id="A0A6A5YX98"/>
<dbReference type="OrthoDB" id="2426273at2759"/>
<dbReference type="Proteomes" id="UP000799770">
    <property type="component" value="Unassembled WGS sequence"/>
</dbReference>
<dbReference type="PANTHER" id="PTHR39596">
    <property type="match status" value="1"/>
</dbReference>
<dbReference type="InterPro" id="IPR010730">
    <property type="entry name" value="HET"/>
</dbReference>
<evidence type="ECO:0000313" key="2">
    <source>
        <dbReference type="EMBL" id="KAF2111809.1"/>
    </source>
</evidence>
<organism evidence="2 3">
    <name type="scientific">Lophiotrema nucula</name>
    <dbReference type="NCBI Taxonomy" id="690887"/>
    <lineage>
        <taxon>Eukaryota</taxon>
        <taxon>Fungi</taxon>
        <taxon>Dikarya</taxon>
        <taxon>Ascomycota</taxon>
        <taxon>Pezizomycotina</taxon>
        <taxon>Dothideomycetes</taxon>
        <taxon>Pleosporomycetidae</taxon>
        <taxon>Pleosporales</taxon>
        <taxon>Lophiotremataceae</taxon>
        <taxon>Lophiotrema</taxon>
    </lineage>
</organism>